<organism evidence="4 5">
    <name type="scientific">Brevundimonas diminuta</name>
    <name type="common">Pseudomonas diminuta</name>
    <dbReference type="NCBI Taxonomy" id="293"/>
    <lineage>
        <taxon>Bacteria</taxon>
        <taxon>Pseudomonadati</taxon>
        <taxon>Pseudomonadota</taxon>
        <taxon>Alphaproteobacteria</taxon>
        <taxon>Caulobacterales</taxon>
        <taxon>Caulobacteraceae</taxon>
        <taxon>Brevundimonas</taxon>
    </lineage>
</organism>
<dbReference type="CDD" id="cd00796">
    <property type="entry name" value="INT_Rci_Hp1_C"/>
    <property type="match status" value="1"/>
</dbReference>
<feature type="domain" description="Tyr recombinase" evidence="3">
    <location>
        <begin position="169"/>
        <end position="349"/>
    </location>
</feature>
<name>A0A2X1B7A8_BREDI</name>
<evidence type="ECO:0000256" key="2">
    <source>
        <dbReference type="ARBA" id="ARBA00023172"/>
    </source>
</evidence>
<dbReference type="GO" id="GO:0015074">
    <property type="term" value="P:DNA integration"/>
    <property type="evidence" value="ECO:0007669"/>
    <property type="project" value="UniProtKB-KW"/>
</dbReference>
<dbReference type="Pfam" id="PF00589">
    <property type="entry name" value="Phage_integrase"/>
    <property type="match status" value="1"/>
</dbReference>
<dbReference type="AlphaFoldDB" id="A0A2X1B7A8"/>
<evidence type="ECO:0000313" key="4">
    <source>
        <dbReference type="EMBL" id="SPU46694.1"/>
    </source>
</evidence>
<evidence type="ECO:0000313" key="5">
    <source>
        <dbReference type="Proteomes" id="UP000250358"/>
    </source>
</evidence>
<dbReference type="RefSeq" id="WP_128116416.1">
    <property type="nucleotide sequence ID" value="NZ_UAQM01000048.1"/>
</dbReference>
<sequence>MATYSKLPSGSWRVQVRRKGRYISETFVKRDDARRWATEAEGRIDRGETPTPSRAARLRTFGELIDLHIEDMKEVGKAPKRSKAATLKMLKDRLGSKKLAQLDRQLFIDFGRQRAAEGAGPMTLSIDIGAIKLVISHAAAVHGLTVPVEPIDMARVALKRLGLVGKGIERDRRPTDDELERLIAHFESNPRQTIPMGVIVKFAIATAMRQEEIFRVVWDDYVPRTKMLTIRDRKDPREKVGNDQRIPLLTVSGFDPVALIEARRPSRTNAELRIFPFNHRSAGTAFTRACKDLGIIDLHFHDLRHEGTSRLFEAGFQIQQVALVTGHKDWKMLRRYTHLRPESLHSTAASMAA</sequence>
<evidence type="ECO:0000259" key="3">
    <source>
        <dbReference type="PROSITE" id="PS51898"/>
    </source>
</evidence>
<dbReference type="Proteomes" id="UP000250358">
    <property type="component" value="Unassembled WGS sequence"/>
</dbReference>
<proteinExistence type="predicted"/>
<dbReference type="PANTHER" id="PTHR30349">
    <property type="entry name" value="PHAGE INTEGRASE-RELATED"/>
    <property type="match status" value="1"/>
</dbReference>
<dbReference type="PROSITE" id="PS51898">
    <property type="entry name" value="TYR_RECOMBINASE"/>
    <property type="match status" value="1"/>
</dbReference>
<dbReference type="InterPro" id="IPR002104">
    <property type="entry name" value="Integrase_catalytic"/>
</dbReference>
<dbReference type="PANTHER" id="PTHR30349:SF94">
    <property type="entry name" value="INTEGRASE_RECOMBINASE HI_1414-RELATED"/>
    <property type="match status" value="1"/>
</dbReference>
<dbReference type="InterPro" id="IPR050090">
    <property type="entry name" value="Tyrosine_recombinase_XerCD"/>
</dbReference>
<protein>
    <submittedName>
        <fullName evidence="4">Site-specific recombinase XerD</fullName>
    </submittedName>
</protein>
<dbReference type="Gene3D" id="1.10.443.10">
    <property type="entry name" value="Intergrase catalytic core"/>
    <property type="match status" value="1"/>
</dbReference>
<evidence type="ECO:0000256" key="1">
    <source>
        <dbReference type="ARBA" id="ARBA00022908"/>
    </source>
</evidence>
<reference evidence="4 5" key="1">
    <citation type="submission" date="2018-06" db="EMBL/GenBank/DDBJ databases">
        <authorList>
            <consortium name="Pathogen Informatics"/>
            <person name="Doyle S."/>
        </authorList>
    </citation>
    <scope>NUCLEOTIDE SEQUENCE [LARGE SCALE GENOMIC DNA]</scope>
    <source>
        <strain evidence="4 5">NCTC11165</strain>
    </source>
</reference>
<dbReference type="GO" id="GO:0003677">
    <property type="term" value="F:DNA binding"/>
    <property type="evidence" value="ECO:0007669"/>
    <property type="project" value="InterPro"/>
</dbReference>
<gene>
    <name evidence="4" type="ORF">NCTC11165_03037</name>
</gene>
<keyword evidence="1" id="KW-0229">DNA integration</keyword>
<dbReference type="GO" id="GO:0006310">
    <property type="term" value="P:DNA recombination"/>
    <property type="evidence" value="ECO:0007669"/>
    <property type="project" value="UniProtKB-KW"/>
</dbReference>
<dbReference type="SUPFAM" id="SSF56349">
    <property type="entry name" value="DNA breaking-rejoining enzymes"/>
    <property type="match status" value="1"/>
</dbReference>
<keyword evidence="2" id="KW-0233">DNA recombination</keyword>
<dbReference type="InterPro" id="IPR011010">
    <property type="entry name" value="DNA_brk_join_enz"/>
</dbReference>
<dbReference type="EMBL" id="UAQM01000048">
    <property type="protein sequence ID" value="SPU46694.1"/>
    <property type="molecule type" value="Genomic_DNA"/>
</dbReference>
<accession>A0A2X1B7A8</accession>
<dbReference type="InterPro" id="IPR013762">
    <property type="entry name" value="Integrase-like_cat_sf"/>
</dbReference>